<evidence type="ECO:0000313" key="2">
    <source>
        <dbReference type="Proteomes" id="UP001206331"/>
    </source>
</evidence>
<accession>A0ABT1WSI0</accession>
<gene>
    <name evidence="1" type="ORF">LZL92_03105</name>
</gene>
<evidence type="ECO:0008006" key="3">
    <source>
        <dbReference type="Google" id="ProtNLM"/>
    </source>
</evidence>
<reference evidence="1 2" key="1">
    <citation type="submission" date="2021-12" db="EMBL/GenBank/DDBJ databases">
        <title>Identification and characterization of A. suis stains in western Canada.</title>
        <authorList>
            <person name="Kulathunga D.G.R.S."/>
            <person name="De Oliveira Costa M."/>
        </authorList>
    </citation>
    <scope>NUCLEOTIDE SEQUENCE [LARGE SCALE GENOMIC DNA]</scope>
    <source>
        <strain evidence="1 2">18_292</strain>
    </source>
</reference>
<dbReference type="RefSeq" id="WP_257175247.1">
    <property type="nucleotide sequence ID" value="NZ_JAJUOY010000007.1"/>
</dbReference>
<organism evidence="1 2">
    <name type="scientific">Actinobacillus suis</name>
    <dbReference type="NCBI Taxonomy" id="716"/>
    <lineage>
        <taxon>Bacteria</taxon>
        <taxon>Pseudomonadati</taxon>
        <taxon>Pseudomonadota</taxon>
        <taxon>Gammaproteobacteria</taxon>
        <taxon>Pasteurellales</taxon>
        <taxon>Pasteurellaceae</taxon>
        <taxon>Actinobacillus</taxon>
    </lineage>
</organism>
<sequence>MKNSDFIQMTQCTMYSIKFPHDKFVETIETASYPDRGDGFSVEVIKNPLTGNKVQLLGDGYFFTLRVNYKKFSKEMLTAKVAELKTLLDKAFTANWTAKEFIEQAKSSLKIEAPASSEEMNVFYSPSKELLIVNKNSKNCRIALSLLIESFGLAGFRSVVVSDEKLGLTTRLQRYLADFTPMFKHLHFEHEATLSKRNGDDESHLLCRHLDDEEKRKKAVEALEDEYRVQSTAMRFDNGLFRVDFKLTGNLKIRSMKFFEYSDVARQLNNPKTAAKSAVMLEYLGQQFEALLKIAESTVLEFVDGTKLEGFV</sequence>
<dbReference type="Proteomes" id="UP001206331">
    <property type="component" value="Unassembled WGS sequence"/>
</dbReference>
<protein>
    <recommendedName>
        <fullName evidence="3">Recombination-associated protein RdgC</fullName>
    </recommendedName>
</protein>
<name>A0ABT1WSI0_ACTSU</name>
<evidence type="ECO:0000313" key="1">
    <source>
        <dbReference type="EMBL" id="MCQ9629262.1"/>
    </source>
</evidence>
<keyword evidence="2" id="KW-1185">Reference proteome</keyword>
<comment type="caution">
    <text evidence="1">The sequence shown here is derived from an EMBL/GenBank/DDBJ whole genome shotgun (WGS) entry which is preliminary data.</text>
</comment>
<proteinExistence type="predicted"/>
<dbReference type="EMBL" id="JAJUPA010000002">
    <property type="protein sequence ID" value="MCQ9629262.1"/>
    <property type="molecule type" value="Genomic_DNA"/>
</dbReference>